<keyword evidence="3 10" id="KW-0645">Protease</keyword>
<feature type="transmembrane region" description="Helical" evidence="8">
    <location>
        <begin position="17"/>
        <end position="41"/>
    </location>
</feature>
<evidence type="ECO:0000313" key="10">
    <source>
        <dbReference type="EMBL" id="MCW6035507.1"/>
    </source>
</evidence>
<evidence type="ECO:0000256" key="1">
    <source>
        <dbReference type="ARBA" id="ARBA00004141"/>
    </source>
</evidence>
<reference evidence="10 11" key="1">
    <citation type="submission" date="2021-08" db="EMBL/GenBank/DDBJ databases">
        <title>Draft genome sequence of Spirulina subsalsa with high tolerance to salinity and hype-accumulation of phycocyanin.</title>
        <authorList>
            <person name="Pei H."/>
            <person name="Jiang L."/>
        </authorList>
    </citation>
    <scope>NUCLEOTIDE SEQUENCE [LARGE SCALE GENOMIC DNA]</scope>
    <source>
        <strain evidence="10 11">FACHB-351</strain>
    </source>
</reference>
<keyword evidence="5" id="KW-0378">Hydrolase</keyword>
<dbReference type="GO" id="GO:0008233">
    <property type="term" value="F:peptidase activity"/>
    <property type="evidence" value="ECO:0007669"/>
    <property type="project" value="UniProtKB-KW"/>
</dbReference>
<keyword evidence="7 8" id="KW-0472">Membrane</keyword>
<name>A0ABT3L228_9CYAN</name>
<dbReference type="Gene3D" id="1.20.1540.10">
    <property type="entry name" value="Rhomboid-like"/>
    <property type="match status" value="1"/>
</dbReference>
<feature type="transmembrane region" description="Helical" evidence="8">
    <location>
        <begin position="164"/>
        <end position="182"/>
    </location>
</feature>
<keyword evidence="4 8" id="KW-0812">Transmembrane</keyword>
<feature type="transmembrane region" description="Helical" evidence="8">
    <location>
        <begin position="61"/>
        <end position="80"/>
    </location>
</feature>
<dbReference type="GO" id="GO:0006508">
    <property type="term" value="P:proteolysis"/>
    <property type="evidence" value="ECO:0007669"/>
    <property type="project" value="UniProtKB-KW"/>
</dbReference>
<feature type="transmembrane region" description="Helical" evidence="8">
    <location>
        <begin position="136"/>
        <end position="157"/>
    </location>
</feature>
<organism evidence="10 11">
    <name type="scientific">Spirulina subsalsa FACHB-351</name>
    <dbReference type="NCBI Taxonomy" id="234711"/>
    <lineage>
        <taxon>Bacteria</taxon>
        <taxon>Bacillati</taxon>
        <taxon>Cyanobacteriota</taxon>
        <taxon>Cyanophyceae</taxon>
        <taxon>Spirulinales</taxon>
        <taxon>Spirulinaceae</taxon>
        <taxon>Spirulina</taxon>
    </lineage>
</organism>
<comment type="subcellular location">
    <subcellularLocation>
        <location evidence="1">Membrane</location>
        <topology evidence="1">Multi-pass membrane protein</topology>
    </subcellularLocation>
</comment>
<comment type="caution">
    <text evidence="10">The sequence shown here is derived from an EMBL/GenBank/DDBJ whole genome shotgun (WGS) entry which is preliminary data.</text>
</comment>
<evidence type="ECO:0000256" key="2">
    <source>
        <dbReference type="ARBA" id="ARBA00009045"/>
    </source>
</evidence>
<dbReference type="SUPFAM" id="SSF144091">
    <property type="entry name" value="Rhomboid-like"/>
    <property type="match status" value="1"/>
</dbReference>
<keyword evidence="11" id="KW-1185">Reference proteome</keyword>
<dbReference type="PANTHER" id="PTHR43066:SF1">
    <property type="entry name" value="RHOMBOID PROTEIN 2"/>
    <property type="match status" value="1"/>
</dbReference>
<evidence type="ECO:0000313" key="11">
    <source>
        <dbReference type="Proteomes" id="UP001526426"/>
    </source>
</evidence>
<dbReference type="PANTHER" id="PTHR43066">
    <property type="entry name" value="RHOMBOID-RELATED PROTEIN"/>
    <property type="match status" value="1"/>
</dbReference>
<evidence type="ECO:0000256" key="6">
    <source>
        <dbReference type="ARBA" id="ARBA00022989"/>
    </source>
</evidence>
<accession>A0ABT3L228</accession>
<feature type="transmembrane region" description="Helical" evidence="8">
    <location>
        <begin position="188"/>
        <end position="208"/>
    </location>
</feature>
<proteinExistence type="inferred from homology"/>
<feature type="domain" description="Peptidase S54 rhomboid" evidence="9">
    <location>
        <begin position="77"/>
        <end position="208"/>
    </location>
</feature>
<dbReference type="InterPro" id="IPR035952">
    <property type="entry name" value="Rhomboid-like_sf"/>
</dbReference>
<evidence type="ECO:0000256" key="3">
    <source>
        <dbReference type="ARBA" id="ARBA00022670"/>
    </source>
</evidence>
<feature type="transmembrane region" description="Helical" evidence="8">
    <location>
        <begin position="112"/>
        <end position="130"/>
    </location>
</feature>
<comment type="similarity">
    <text evidence="2">Belongs to the peptidase S54 family.</text>
</comment>
<evidence type="ECO:0000256" key="4">
    <source>
        <dbReference type="ARBA" id="ARBA00022692"/>
    </source>
</evidence>
<dbReference type="Proteomes" id="UP001526426">
    <property type="component" value="Unassembled WGS sequence"/>
</dbReference>
<dbReference type="RefSeq" id="WP_265263198.1">
    <property type="nucleotide sequence ID" value="NZ_JAIHOM010000015.1"/>
</dbReference>
<evidence type="ECO:0000259" key="9">
    <source>
        <dbReference type="Pfam" id="PF01694"/>
    </source>
</evidence>
<dbReference type="EMBL" id="JAIHOM010000015">
    <property type="protein sequence ID" value="MCW6035507.1"/>
    <property type="molecule type" value="Genomic_DNA"/>
</dbReference>
<evidence type="ECO:0000256" key="5">
    <source>
        <dbReference type="ARBA" id="ARBA00022801"/>
    </source>
</evidence>
<dbReference type="InterPro" id="IPR022764">
    <property type="entry name" value="Peptidase_S54_rhomboid_dom"/>
</dbReference>
<feature type="transmembrane region" description="Helical" evidence="8">
    <location>
        <begin position="86"/>
        <end position="105"/>
    </location>
</feature>
<protein>
    <submittedName>
        <fullName evidence="10">Rhomboid family intramembrane serine protease</fullName>
    </submittedName>
</protein>
<keyword evidence="6 8" id="KW-1133">Transmembrane helix</keyword>
<evidence type="ECO:0000256" key="7">
    <source>
        <dbReference type="ARBA" id="ARBA00023136"/>
    </source>
</evidence>
<sequence length="216" mass="23552">MTHPEEPSISSIVKQQIGILATFVIIFWAIEIINVSGLSCLVGNTGAVGRCATRLIGSCNLIRFGIIPHNLIGLRGVLLAPFIHGGFPHLIANTIPFIVLGWLVMLQETRDFWIVTAFTMVVGGLGTWVFGMPCSFHIGASILIYGYLGFLLFRGYYERNFMSILLSIVVFSLYGGVIWGVLPTQPGVSWQGHLFGLIGGILAAKYIGKARRALND</sequence>
<gene>
    <name evidence="10" type="ORF">K4A83_04355</name>
</gene>
<evidence type="ECO:0000256" key="8">
    <source>
        <dbReference type="SAM" id="Phobius"/>
    </source>
</evidence>
<dbReference type="Pfam" id="PF01694">
    <property type="entry name" value="Rhomboid"/>
    <property type="match status" value="1"/>
</dbReference>